<dbReference type="AlphaFoldDB" id="A0A537J571"/>
<evidence type="ECO:0000256" key="7">
    <source>
        <dbReference type="ARBA" id="ARBA00022989"/>
    </source>
</evidence>
<dbReference type="InterPro" id="IPR052157">
    <property type="entry name" value="BCAA_transport_permease"/>
</dbReference>
<dbReference type="GO" id="GO:0005304">
    <property type="term" value="F:L-valine transmembrane transporter activity"/>
    <property type="evidence" value="ECO:0007669"/>
    <property type="project" value="TreeGrafter"/>
</dbReference>
<evidence type="ECO:0000256" key="5">
    <source>
        <dbReference type="ARBA" id="ARBA00022692"/>
    </source>
</evidence>
<dbReference type="CDD" id="cd06582">
    <property type="entry name" value="TM_PBP1_LivH_like"/>
    <property type="match status" value="1"/>
</dbReference>
<dbReference type="GO" id="GO:0015188">
    <property type="term" value="F:L-isoleucine transmembrane transporter activity"/>
    <property type="evidence" value="ECO:0007669"/>
    <property type="project" value="TreeGrafter"/>
</dbReference>
<dbReference type="GO" id="GO:0015192">
    <property type="term" value="F:L-phenylalanine transmembrane transporter activity"/>
    <property type="evidence" value="ECO:0007669"/>
    <property type="project" value="TreeGrafter"/>
</dbReference>
<evidence type="ECO:0000313" key="11">
    <source>
        <dbReference type="EMBL" id="TMI78657.1"/>
    </source>
</evidence>
<dbReference type="GO" id="GO:0015190">
    <property type="term" value="F:L-leucine transmembrane transporter activity"/>
    <property type="evidence" value="ECO:0007669"/>
    <property type="project" value="TreeGrafter"/>
</dbReference>
<feature type="transmembrane region" description="Helical" evidence="10">
    <location>
        <begin position="106"/>
        <end position="127"/>
    </location>
</feature>
<evidence type="ECO:0000256" key="2">
    <source>
        <dbReference type="ARBA" id="ARBA00022448"/>
    </source>
</evidence>
<comment type="similarity">
    <text evidence="9">Belongs to the binding-protein-dependent transport system permease family. LivHM subfamily.</text>
</comment>
<dbReference type="PANTHER" id="PTHR11795:SF371">
    <property type="entry name" value="HIGH-AFFINITY BRANCHED-CHAIN AMINO ACID TRANSPORT SYSTEM PERMEASE PROTEIN LIVH"/>
    <property type="match status" value="1"/>
</dbReference>
<dbReference type="GO" id="GO:0005886">
    <property type="term" value="C:plasma membrane"/>
    <property type="evidence" value="ECO:0007669"/>
    <property type="project" value="UniProtKB-SubCell"/>
</dbReference>
<keyword evidence="3" id="KW-1003">Cell membrane</keyword>
<keyword evidence="5 10" id="KW-0812">Transmembrane</keyword>
<gene>
    <name evidence="11" type="ORF">E6H04_12040</name>
</gene>
<accession>A0A537J571</accession>
<keyword evidence="4" id="KW-0997">Cell inner membrane</keyword>
<comment type="subcellular location">
    <subcellularLocation>
        <location evidence="1">Cell membrane</location>
        <topology evidence="1">Multi-pass membrane protein</topology>
    </subcellularLocation>
</comment>
<dbReference type="Pfam" id="PF02653">
    <property type="entry name" value="BPD_transp_2"/>
    <property type="match status" value="1"/>
</dbReference>
<evidence type="ECO:0000256" key="4">
    <source>
        <dbReference type="ARBA" id="ARBA00022519"/>
    </source>
</evidence>
<evidence type="ECO:0000256" key="6">
    <source>
        <dbReference type="ARBA" id="ARBA00022970"/>
    </source>
</evidence>
<evidence type="ECO:0000313" key="12">
    <source>
        <dbReference type="Proteomes" id="UP000320048"/>
    </source>
</evidence>
<keyword evidence="7 10" id="KW-1133">Transmembrane helix</keyword>
<feature type="transmembrane region" description="Helical" evidence="10">
    <location>
        <begin position="237"/>
        <end position="264"/>
    </location>
</feature>
<comment type="caution">
    <text evidence="11">The sequence shown here is derived from an EMBL/GenBank/DDBJ whole genome shotgun (WGS) entry which is preliminary data.</text>
</comment>
<protein>
    <submittedName>
        <fullName evidence="11">Branched-chain amino acid ABC transporter permease</fullName>
    </submittedName>
</protein>
<dbReference type="GO" id="GO:1903806">
    <property type="term" value="P:L-isoleucine import across plasma membrane"/>
    <property type="evidence" value="ECO:0007669"/>
    <property type="project" value="TreeGrafter"/>
</dbReference>
<organism evidence="11 12">
    <name type="scientific">Candidatus Segetimicrobium genomatis</name>
    <dbReference type="NCBI Taxonomy" id="2569760"/>
    <lineage>
        <taxon>Bacteria</taxon>
        <taxon>Bacillati</taxon>
        <taxon>Candidatus Sysuimicrobiota</taxon>
        <taxon>Candidatus Sysuimicrobiia</taxon>
        <taxon>Candidatus Sysuimicrobiales</taxon>
        <taxon>Candidatus Segetimicrobiaceae</taxon>
        <taxon>Candidatus Segetimicrobium</taxon>
    </lineage>
</organism>
<sequence length="305" mass="32540">MDWTLFALQLINGLTLGAIYAVIALGYTMVYGIIELINFAHGDVYTAGSFVALALLTLLGATRHMAAAGIAFALIVTFLATMLIMGTTGIVIERFAYRPLRGRQRLAPLLTAIGVSFSLENLLQLWMGPSPVPFPQVIPNPFFALGSVSIGQMQLVVIFSSLVMMLALHFFVQGTKLGKAMRATAQDWMAAAIMGIDINKTIALTFFIGSVLAGAGGVITGLYYGNVWFINGFRAGLIAFTAAVLGGIGNTTGAALGGFVIGFVEVMTAQYIGFQWAEVTIFSVLILVLIFRPTGLLGQQLPERT</sequence>
<evidence type="ECO:0000256" key="3">
    <source>
        <dbReference type="ARBA" id="ARBA00022475"/>
    </source>
</evidence>
<dbReference type="GO" id="GO:0042941">
    <property type="term" value="P:D-alanine transmembrane transport"/>
    <property type="evidence" value="ECO:0007669"/>
    <property type="project" value="TreeGrafter"/>
</dbReference>
<feature type="transmembrane region" description="Helical" evidence="10">
    <location>
        <begin position="202"/>
        <end position="225"/>
    </location>
</feature>
<evidence type="ECO:0000256" key="10">
    <source>
        <dbReference type="SAM" id="Phobius"/>
    </source>
</evidence>
<evidence type="ECO:0000256" key="8">
    <source>
        <dbReference type="ARBA" id="ARBA00023136"/>
    </source>
</evidence>
<dbReference type="InterPro" id="IPR001851">
    <property type="entry name" value="ABC_transp_permease"/>
</dbReference>
<evidence type="ECO:0000256" key="1">
    <source>
        <dbReference type="ARBA" id="ARBA00004651"/>
    </source>
</evidence>
<keyword evidence="8 10" id="KW-0472">Membrane</keyword>
<feature type="transmembrane region" description="Helical" evidence="10">
    <location>
        <begin position="6"/>
        <end position="30"/>
    </location>
</feature>
<feature type="transmembrane region" description="Helical" evidence="10">
    <location>
        <begin position="271"/>
        <end position="291"/>
    </location>
</feature>
<feature type="transmembrane region" description="Helical" evidence="10">
    <location>
        <begin position="42"/>
        <end position="59"/>
    </location>
</feature>
<keyword evidence="2" id="KW-0813">Transport</keyword>
<name>A0A537J571_9BACT</name>
<dbReference type="PANTHER" id="PTHR11795">
    <property type="entry name" value="BRANCHED-CHAIN AMINO ACID TRANSPORT SYSTEM PERMEASE PROTEIN LIVH"/>
    <property type="match status" value="1"/>
</dbReference>
<dbReference type="Proteomes" id="UP000320048">
    <property type="component" value="Unassembled WGS sequence"/>
</dbReference>
<evidence type="ECO:0000256" key="9">
    <source>
        <dbReference type="ARBA" id="ARBA00037998"/>
    </source>
</evidence>
<reference evidence="11 12" key="1">
    <citation type="journal article" date="2019" name="Nat. Microbiol.">
        <title>Mediterranean grassland soil C-N compound turnover is dependent on rainfall and depth, and is mediated by genomically divergent microorganisms.</title>
        <authorList>
            <person name="Diamond S."/>
            <person name="Andeer P.F."/>
            <person name="Li Z."/>
            <person name="Crits-Christoph A."/>
            <person name="Burstein D."/>
            <person name="Anantharaman K."/>
            <person name="Lane K.R."/>
            <person name="Thomas B.C."/>
            <person name="Pan C."/>
            <person name="Northen T.R."/>
            <person name="Banfield J.F."/>
        </authorList>
    </citation>
    <scope>NUCLEOTIDE SEQUENCE [LARGE SCALE GENOMIC DNA]</scope>
    <source>
        <strain evidence="11">NP_7</strain>
    </source>
</reference>
<dbReference type="EMBL" id="VBAO01000354">
    <property type="protein sequence ID" value="TMI78657.1"/>
    <property type="molecule type" value="Genomic_DNA"/>
</dbReference>
<dbReference type="GO" id="GO:0015808">
    <property type="term" value="P:L-alanine transport"/>
    <property type="evidence" value="ECO:0007669"/>
    <property type="project" value="TreeGrafter"/>
</dbReference>
<proteinExistence type="inferred from homology"/>
<feature type="transmembrane region" description="Helical" evidence="10">
    <location>
        <begin position="147"/>
        <end position="172"/>
    </location>
</feature>
<keyword evidence="6" id="KW-0029">Amino-acid transport</keyword>
<feature type="transmembrane region" description="Helical" evidence="10">
    <location>
        <begin position="65"/>
        <end position="85"/>
    </location>
</feature>